<comment type="caution">
    <text evidence="3">The sequence shown here is derived from an EMBL/GenBank/DDBJ whole genome shotgun (WGS) entry which is preliminary data.</text>
</comment>
<name>A0ABS6S1K0_9BACT</name>
<dbReference type="EMBL" id="JABXWD010000327">
    <property type="protein sequence ID" value="MBV6342725.1"/>
    <property type="molecule type" value="Genomic_DNA"/>
</dbReference>
<evidence type="ECO:0000256" key="1">
    <source>
        <dbReference type="SAM" id="MobiDB-lite"/>
    </source>
</evidence>
<dbReference type="Proteomes" id="UP001196980">
    <property type="component" value="Unassembled WGS sequence"/>
</dbReference>
<dbReference type="Pfam" id="PF02371">
    <property type="entry name" value="Transposase_20"/>
    <property type="match status" value="1"/>
</dbReference>
<feature type="region of interest" description="Disordered" evidence="1">
    <location>
        <begin position="20"/>
        <end position="52"/>
    </location>
</feature>
<sequence>MSVFGSSDRICSWAGICPGNNESAGKKRVVGRAKEGGSAPSSDLPCKGSWTP</sequence>
<keyword evidence="4" id="KW-1185">Reference proteome</keyword>
<reference evidence="3 4" key="1">
    <citation type="journal article" date="2020" name="J Geophys Res Biogeosci">
        <title>Magnetotaxis as an Adaptation to Enable Bacterial Shuttling of Microbial Sulfur and Sulfur Cycling Across Aquatic Oxic#Anoxic Interfaces.</title>
        <authorList>
            <person name="Li J."/>
            <person name="Liu P."/>
            <person name="Wang J."/>
            <person name="Roberts A.P."/>
            <person name="Pan Y."/>
        </authorList>
    </citation>
    <scope>NUCLEOTIDE SEQUENCE [LARGE SCALE GENOMIC DNA]</scope>
    <source>
        <strain evidence="3 4">MYR-1_YQ</strain>
    </source>
</reference>
<gene>
    <name evidence="3" type="ORF">HWQ67_14155</name>
</gene>
<proteinExistence type="predicted"/>
<organism evidence="3 4">
    <name type="scientific">Candidatus Magnetobacterium casense</name>
    <dbReference type="NCBI Taxonomy" id="1455061"/>
    <lineage>
        <taxon>Bacteria</taxon>
        <taxon>Pseudomonadati</taxon>
        <taxon>Nitrospirota</taxon>
        <taxon>Thermodesulfovibrionia</taxon>
        <taxon>Thermodesulfovibrionales</taxon>
        <taxon>Candidatus Magnetobacteriaceae</taxon>
        <taxon>Candidatus Magnetobacterium</taxon>
    </lineage>
</organism>
<accession>A0ABS6S1K0</accession>
<dbReference type="InterPro" id="IPR003346">
    <property type="entry name" value="Transposase_20"/>
</dbReference>
<protein>
    <submittedName>
        <fullName evidence="3">Transposase</fullName>
    </submittedName>
</protein>
<feature type="domain" description="Transposase IS116/IS110/IS902 C-terminal" evidence="2">
    <location>
        <begin position="2"/>
        <end position="39"/>
    </location>
</feature>
<evidence type="ECO:0000259" key="2">
    <source>
        <dbReference type="Pfam" id="PF02371"/>
    </source>
</evidence>
<evidence type="ECO:0000313" key="3">
    <source>
        <dbReference type="EMBL" id="MBV6342725.1"/>
    </source>
</evidence>
<evidence type="ECO:0000313" key="4">
    <source>
        <dbReference type="Proteomes" id="UP001196980"/>
    </source>
</evidence>